<dbReference type="RefSeq" id="WP_073179966.1">
    <property type="nucleotide sequence ID" value="NZ_FQWL01000003.1"/>
</dbReference>
<keyword evidence="4" id="KW-1133">Transmembrane helix</keyword>
<dbReference type="PANTHER" id="PTHR11361:SF99">
    <property type="entry name" value="DNA MISMATCH REPAIR PROTEIN"/>
    <property type="match status" value="1"/>
</dbReference>
<dbReference type="Proteomes" id="UP000184532">
    <property type="component" value="Unassembled WGS sequence"/>
</dbReference>
<dbReference type="InterPro" id="IPR027417">
    <property type="entry name" value="P-loop_NTPase"/>
</dbReference>
<feature type="domain" description="DNA mismatch repair proteins mutS family" evidence="5">
    <location>
        <begin position="416"/>
        <end position="588"/>
    </location>
</feature>
<evidence type="ECO:0000313" key="7">
    <source>
        <dbReference type="Proteomes" id="UP000184532"/>
    </source>
</evidence>
<keyword evidence="2" id="KW-0067">ATP-binding</keyword>
<dbReference type="GO" id="GO:0140664">
    <property type="term" value="F:ATP-dependent DNA damage sensor activity"/>
    <property type="evidence" value="ECO:0007669"/>
    <property type="project" value="InterPro"/>
</dbReference>
<protein>
    <submittedName>
        <fullName evidence="6">MutS domain V</fullName>
    </submittedName>
</protein>
<dbReference type="AlphaFoldDB" id="A0A1M5MJG3"/>
<dbReference type="GO" id="GO:0030983">
    <property type="term" value="F:mismatched DNA binding"/>
    <property type="evidence" value="ECO:0007669"/>
    <property type="project" value="InterPro"/>
</dbReference>
<accession>A0A1M5MJG3</accession>
<feature type="transmembrane region" description="Helical" evidence="4">
    <location>
        <begin position="220"/>
        <end position="246"/>
    </location>
</feature>
<keyword evidence="4" id="KW-0472">Membrane</keyword>
<dbReference type="GO" id="GO:0005829">
    <property type="term" value="C:cytosol"/>
    <property type="evidence" value="ECO:0007669"/>
    <property type="project" value="TreeGrafter"/>
</dbReference>
<evidence type="ECO:0000256" key="3">
    <source>
        <dbReference type="ARBA" id="ARBA00023125"/>
    </source>
</evidence>
<dbReference type="PANTHER" id="PTHR11361">
    <property type="entry name" value="DNA MISMATCH REPAIR PROTEIN MUTS FAMILY MEMBER"/>
    <property type="match status" value="1"/>
</dbReference>
<keyword evidence="4" id="KW-0812">Transmembrane</keyword>
<dbReference type="InterPro" id="IPR000432">
    <property type="entry name" value="DNA_mismatch_repair_MutS_C"/>
</dbReference>
<keyword evidence="7" id="KW-1185">Reference proteome</keyword>
<dbReference type="EMBL" id="FQWL01000003">
    <property type="protein sequence ID" value="SHG77376.1"/>
    <property type="molecule type" value="Genomic_DNA"/>
</dbReference>
<feature type="transmembrane region" description="Helical" evidence="4">
    <location>
        <begin position="53"/>
        <end position="71"/>
    </location>
</feature>
<gene>
    <name evidence="6" type="ORF">SAMN04488116_2480</name>
</gene>
<dbReference type="InterPro" id="IPR036187">
    <property type="entry name" value="DNA_mismatch_repair_MutS_sf"/>
</dbReference>
<reference evidence="7" key="1">
    <citation type="submission" date="2016-11" db="EMBL/GenBank/DDBJ databases">
        <authorList>
            <person name="Varghese N."/>
            <person name="Submissions S."/>
        </authorList>
    </citation>
    <scope>NUCLEOTIDE SEQUENCE [LARGE SCALE GENOMIC DNA]</scope>
    <source>
        <strain evidence="7">DSM 22638</strain>
    </source>
</reference>
<dbReference type="GO" id="GO:0005524">
    <property type="term" value="F:ATP binding"/>
    <property type="evidence" value="ECO:0007669"/>
    <property type="project" value="UniProtKB-KW"/>
</dbReference>
<dbReference type="Pfam" id="PF00488">
    <property type="entry name" value="MutS_V"/>
    <property type="match status" value="1"/>
</dbReference>
<dbReference type="SUPFAM" id="SSF48334">
    <property type="entry name" value="DNA repair protein MutS, domain III"/>
    <property type="match status" value="1"/>
</dbReference>
<feature type="transmembrane region" description="Helical" evidence="4">
    <location>
        <begin position="29"/>
        <end position="47"/>
    </location>
</feature>
<evidence type="ECO:0000256" key="2">
    <source>
        <dbReference type="ARBA" id="ARBA00022840"/>
    </source>
</evidence>
<dbReference type="SUPFAM" id="SSF52540">
    <property type="entry name" value="P-loop containing nucleoside triphosphate hydrolases"/>
    <property type="match status" value="1"/>
</dbReference>
<name>A0A1M5MJG3_9FLAO</name>
<evidence type="ECO:0000259" key="5">
    <source>
        <dbReference type="SMART" id="SM00534"/>
    </source>
</evidence>
<evidence type="ECO:0000256" key="4">
    <source>
        <dbReference type="SAM" id="Phobius"/>
    </source>
</evidence>
<dbReference type="OrthoDB" id="9802448at2"/>
<feature type="transmembrane region" description="Helical" evidence="4">
    <location>
        <begin position="193"/>
        <end position="214"/>
    </location>
</feature>
<dbReference type="STRING" id="570519.SAMN04488116_2480"/>
<sequence length="591" mass="67335">MSVNPHSFYETQLRKFETRLSEIKKKLDVSSSIRLLVVVLTILGTYLCWDKAQFLVPILFFGIGTFVFLVLRHNKLRYQYELTGELLSRNQKELKVLKRDFYDLPDGKEYMDADHWFGSDIDLFGRGSFYQYLNRTALESGAKRLASLLQSNNIEQIEVKQAAIKELSTKPEWRQEFGATAVLVKTQLPASKIVSWLSGYISFIPPSILTLAYIFSSISIAVTIGCFMSMISWFWLLLVFVLGLGITGRFLKKTNKLSADASKIQNTFTQYSRLLALIENEEFRAELLHEQKGKVDEGDYTSSQVLKKFSRLLDRLDQRNNVLVGFILNGFFLRDLMICHAIENWIGDNKDRIPKWFEAISFFDAFNSLGNYAFNHQNHTYPKIATTSKTLECKGLTHPLLDPGKAIQNDISIANDEFFIVTGANMAGKSTFLRTVSLQLVMANIGLPVCAHSVVYSPIKLITSMRTTDSLADEESYFFSELKRLKFIMEEMGKDKYFIVLDEILKGTNSKDKALGSQKFVDKLVRLGGTGIIATHDLSLCTVAEEQKKVSNYFFDARIVDGELFFDYQFQEGICQNMNASFLLKKMGLVD</sequence>
<keyword evidence="3" id="KW-0238">DNA-binding</keyword>
<keyword evidence="1" id="KW-0547">Nucleotide-binding</keyword>
<evidence type="ECO:0000256" key="1">
    <source>
        <dbReference type="ARBA" id="ARBA00022741"/>
    </source>
</evidence>
<evidence type="ECO:0000313" key="6">
    <source>
        <dbReference type="EMBL" id="SHG77376.1"/>
    </source>
</evidence>
<dbReference type="InterPro" id="IPR045076">
    <property type="entry name" value="MutS"/>
</dbReference>
<proteinExistence type="predicted"/>
<dbReference type="SMART" id="SM00534">
    <property type="entry name" value="MUTSac"/>
    <property type="match status" value="1"/>
</dbReference>
<dbReference type="GO" id="GO:0006298">
    <property type="term" value="P:mismatch repair"/>
    <property type="evidence" value="ECO:0007669"/>
    <property type="project" value="InterPro"/>
</dbReference>
<dbReference type="Gene3D" id="3.40.50.300">
    <property type="entry name" value="P-loop containing nucleotide triphosphate hydrolases"/>
    <property type="match status" value="1"/>
</dbReference>
<organism evidence="6 7">
    <name type="scientific">Flagellimonas flava</name>
    <dbReference type="NCBI Taxonomy" id="570519"/>
    <lineage>
        <taxon>Bacteria</taxon>
        <taxon>Pseudomonadati</taxon>
        <taxon>Bacteroidota</taxon>
        <taxon>Flavobacteriia</taxon>
        <taxon>Flavobacteriales</taxon>
        <taxon>Flavobacteriaceae</taxon>
        <taxon>Flagellimonas</taxon>
    </lineage>
</organism>